<dbReference type="GO" id="GO:0046872">
    <property type="term" value="F:metal ion binding"/>
    <property type="evidence" value="ECO:0007669"/>
    <property type="project" value="UniProtKB-KW"/>
</dbReference>
<evidence type="ECO:0000256" key="15">
    <source>
        <dbReference type="ARBA" id="ARBA00034617"/>
    </source>
</evidence>
<dbReference type="NCBIfam" id="TIGR00614">
    <property type="entry name" value="recQ_fam"/>
    <property type="match status" value="1"/>
</dbReference>
<dbReference type="SUPFAM" id="SSF47819">
    <property type="entry name" value="HRDC-like"/>
    <property type="match status" value="1"/>
</dbReference>
<dbReference type="NCBIfam" id="TIGR01389">
    <property type="entry name" value="recQ"/>
    <property type="match status" value="1"/>
</dbReference>
<organism evidence="20 21">
    <name type="scientific">Dubosiella newyorkensis</name>
    <dbReference type="NCBI Taxonomy" id="1862672"/>
    <lineage>
        <taxon>Bacteria</taxon>
        <taxon>Bacillati</taxon>
        <taxon>Bacillota</taxon>
        <taxon>Erysipelotrichia</taxon>
        <taxon>Erysipelotrichales</taxon>
        <taxon>Erysipelotrichaceae</taxon>
        <taxon>Dubosiella</taxon>
    </lineage>
</organism>
<dbReference type="SMART" id="SM00490">
    <property type="entry name" value="HELICc"/>
    <property type="match status" value="1"/>
</dbReference>
<evidence type="ECO:0000259" key="17">
    <source>
        <dbReference type="PROSITE" id="PS50967"/>
    </source>
</evidence>
<dbReference type="InterPro" id="IPR044876">
    <property type="entry name" value="HRDC_dom_sf"/>
</dbReference>
<comment type="cofactor">
    <cofactor evidence="1">
        <name>Mg(2+)</name>
        <dbReference type="ChEBI" id="CHEBI:18420"/>
    </cofactor>
</comment>
<dbReference type="EC" id="5.6.2.4" evidence="16"/>
<evidence type="ECO:0000256" key="13">
    <source>
        <dbReference type="ARBA" id="ARBA00023204"/>
    </source>
</evidence>
<dbReference type="InterPro" id="IPR014001">
    <property type="entry name" value="Helicase_ATP-bd"/>
</dbReference>
<dbReference type="GO" id="GO:0043590">
    <property type="term" value="C:bacterial nucleoid"/>
    <property type="evidence" value="ECO:0007669"/>
    <property type="project" value="TreeGrafter"/>
</dbReference>
<dbReference type="Pfam" id="PF00570">
    <property type="entry name" value="HRDC"/>
    <property type="match status" value="1"/>
</dbReference>
<dbReference type="PANTHER" id="PTHR13710:SF105">
    <property type="entry name" value="ATP-DEPENDENT DNA HELICASE Q1"/>
    <property type="match status" value="1"/>
</dbReference>
<sequence>MKYEILKSYFGYPFFREGQEEAIDALLQKKDVLAIMPTGAGKSICYQVPSLLFTGVTIVISPLISLMKDQVQALNASGIRAAYLNGTLTFPQYKKAIQLAGQGEYKIIYVAPERLDHPLFLKMLSKIEVSLIAIDEAHCVSQWGQNFRPSYLLIKSFIESFPKRPRIGAFTATATHKVESDMIELLGLKNVQTINTGYDRKNLFFSIERPKNKEQRLFEIVEAKKDSSGIIYCTTRKDVETICQSLNAKGIKVTRYHAGLSSEERSGNQEAFLYDEIPWIVATNAFGMGIDKSNVRTVIHYSIPASLENYYQEAGRAGRDGEESECILFYSPKDERTILFLIDHQEYAESLDDQEIQTRQEQEKARFAKMKGYALTSTCLRAYILHYFGQQTLTSCDHCSNCTQEHEMLDVKEETSSFLKAILETKERYGSQLIMQMLKGSKAEKIVRYQFDRLPSYGALKEKTQDFIRSLFYFLQEEGLIEIVEAPYPVLKLSNAGYHFLKEPDALYMPIFKEEEVLQEKEDALFLQLKALRMRLSKKFRIPPYMIFPDRTLKELAFKKPLNKEQMLKVNGVGEAKYKKFGRYFVQFFRSQAPKD</sequence>
<dbReference type="Pfam" id="PF00271">
    <property type="entry name" value="Helicase_C"/>
    <property type="match status" value="1"/>
</dbReference>
<dbReference type="PROSITE" id="PS50967">
    <property type="entry name" value="HRDC"/>
    <property type="match status" value="1"/>
</dbReference>
<dbReference type="SMART" id="SM00487">
    <property type="entry name" value="DEXDc"/>
    <property type="match status" value="1"/>
</dbReference>
<dbReference type="GO" id="GO:0043138">
    <property type="term" value="F:3'-5' DNA helicase activity"/>
    <property type="evidence" value="ECO:0007669"/>
    <property type="project" value="UniProtKB-EC"/>
</dbReference>
<dbReference type="SUPFAM" id="SSF46785">
    <property type="entry name" value="Winged helix' DNA-binding domain"/>
    <property type="match status" value="1"/>
</dbReference>
<evidence type="ECO:0000256" key="14">
    <source>
        <dbReference type="ARBA" id="ARBA00023235"/>
    </source>
</evidence>
<dbReference type="GO" id="GO:0030894">
    <property type="term" value="C:replisome"/>
    <property type="evidence" value="ECO:0007669"/>
    <property type="project" value="TreeGrafter"/>
</dbReference>
<dbReference type="FunFam" id="3.40.50.300:FF:001389">
    <property type="entry name" value="ATP-dependent DNA helicase RecQ"/>
    <property type="match status" value="1"/>
</dbReference>
<evidence type="ECO:0000256" key="2">
    <source>
        <dbReference type="ARBA" id="ARBA00001947"/>
    </source>
</evidence>
<keyword evidence="13" id="KW-0234">DNA repair</keyword>
<keyword evidence="4" id="KW-0479">Metal-binding</keyword>
<dbReference type="Proteomes" id="UP000186705">
    <property type="component" value="Unassembled WGS sequence"/>
</dbReference>
<comment type="catalytic activity">
    <reaction evidence="15">
        <text>Couples ATP hydrolysis with the unwinding of duplex DNA by translocating in the 3'-5' direction.</text>
        <dbReference type="EC" id="5.6.2.4"/>
    </reaction>
</comment>
<evidence type="ECO:0000313" key="21">
    <source>
        <dbReference type="Proteomes" id="UP000186705"/>
    </source>
</evidence>
<dbReference type="PROSITE" id="PS51192">
    <property type="entry name" value="HELICASE_ATP_BIND_1"/>
    <property type="match status" value="1"/>
</dbReference>
<dbReference type="InterPro" id="IPR036388">
    <property type="entry name" value="WH-like_DNA-bd_sf"/>
</dbReference>
<dbReference type="SUPFAM" id="SSF52540">
    <property type="entry name" value="P-loop containing nucleoside triphosphate hydrolases"/>
    <property type="match status" value="1"/>
</dbReference>
<comment type="cofactor">
    <cofactor evidence="2">
        <name>Zn(2+)</name>
        <dbReference type="ChEBI" id="CHEBI:29105"/>
    </cofactor>
</comment>
<accession>A0A1U7NN81</accession>
<comment type="caution">
    <text evidence="20">The sequence shown here is derived from an EMBL/GenBank/DDBJ whole genome shotgun (WGS) entry which is preliminary data.</text>
</comment>
<dbReference type="EMBL" id="MPKA01000060">
    <property type="protein sequence ID" value="OLU46755.1"/>
    <property type="molecule type" value="Genomic_DNA"/>
</dbReference>
<dbReference type="SMART" id="SM00956">
    <property type="entry name" value="RQC"/>
    <property type="match status" value="1"/>
</dbReference>
<dbReference type="GO" id="GO:0006310">
    <property type="term" value="P:DNA recombination"/>
    <property type="evidence" value="ECO:0007669"/>
    <property type="project" value="UniProtKB-UniRule"/>
</dbReference>
<dbReference type="GO" id="GO:0005524">
    <property type="term" value="F:ATP binding"/>
    <property type="evidence" value="ECO:0007669"/>
    <property type="project" value="UniProtKB-KW"/>
</dbReference>
<dbReference type="InterPro" id="IPR032284">
    <property type="entry name" value="RecQ_Zn-bd"/>
</dbReference>
<dbReference type="AlphaFoldDB" id="A0A1U7NN81"/>
<keyword evidence="7" id="KW-0378">Hydrolase</keyword>
<evidence type="ECO:0000256" key="9">
    <source>
        <dbReference type="ARBA" id="ARBA00022833"/>
    </source>
</evidence>
<feature type="domain" description="HRDC" evidence="17">
    <location>
        <begin position="519"/>
        <end position="596"/>
    </location>
</feature>
<evidence type="ECO:0000256" key="12">
    <source>
        <dbReference type="ARBA" id="ARBA00023172"/>
    </source>
</evidence>
<dbReference type="CDD" id="cd17920">
    <property type="entry name" value="DEXHc_RecQ"/>
    <property type="match status" value="1"/>
</dbReference>
<evidence type="ECO:0000256" key="11">
    <source>
        <dbReference type="ARBA" id="ARBA00023125"/>
    </source>
</evidence>
<dbReference type="InterPro" id="IPR002121">
    <property type="entry name" value="HRDC_dom"/>
</dbReference>
<dbReference type="InterPro" id="IPR001650">
    <property type="entry name" value="Helicase_C-like"/>
</dbReference>
<dbReference type="GO" id="GO:0006281">
    <property type="term" value="P:DNA repair"/>
    <property type="evidence" value="ECO:0007669"/>
    <property type="project" value="UniProtKB-KW"/>
</dbReference>
<evidence type="ECO:0000256" key="6">
    <source>
        <dbReference type="ARBA" id="ARBA00022763"/>
    </source>
</evidence>
<evidence type="ECO:0000259" key="18">
    <source>
        <dbReference type="PROSITE" id="PS51192"/>
    </source>
</evidence>
<dbReference type="STRING" id="1862672.BO225_05040"/>
<dbReference type="GO" id="GO:0003677">
    <property type="term" value="F:DNA binding"/>
    <property type="evidence" value="ECO:0007669"/>
    <property type="project" value="UniProtKB-KW"/>
</dbReference>
<keyword evidence="5" id="KW-0547">Nucleotide-binding</keyword>
<evidence type="ECO:0000256" key="4">
    <source>
        <dbReference type="ARBA" id="ARBA00022723"/>
    </source>
</evidence>
<dbReference type="InterPro" id="IPR018982">
    <property type="entry name" value="RQC_domain"/>
</dbReference>
<evidence type="ECO:0000256" key="10">
    <source>
        <dbReference type="ARBA" id="ARBA00022840"/>
    </source>
</evidence>
<comment type="similarity">
    <text evidence="3">Belongs to the helicase family. RecQ subfamily.</text>
</comment>
<keyword evidence="12" id="KW-0233">DNA recombination</keyword>
<evidence type="ECO:0000256" key="7">
    <source>
        <dbReference type="ARBA" id="ARBA00022801"/>
    </source>
</evidence>
<dbReference type="GO" id="GO:0006260">
    <property type="term" value="P:DNA replication"/>
    <property type="evidence" value="ECO:0007669"/>
    <property type="project" value="InterPro"/>
</dbReference>
<dbReference type="GO" id="GO:0016787">
    <property type="term" value="F:hydrolase activity"/>
    <property type="evidence" value="ECO:0007669"/>
    <property type="project" value="UniProtKB-KW"/>
</dbReference>
<protein>
    <recommendedName>
        <fullName evidence="16">DNA helicase RecQ</fullName>
        <ecNumber evidence="16">5.6.2.4</ecNumber>
    </recommendedName>
</protein>
<dbReference type="InterPro" id="IPR006293">
    <property type="entry name" value="DNA_helicase_ATP-dep_RecQ_bac"/>
</dbReference>
<dbReference type="Gene3D" id="3.40.50.300">
    <property type="entry name" value="P-loop containing nucleotide triphosphate hydrolases"/>
    <property type="match status" value="2"/>
</dbReference>
<dbReference type="GO" id="GO:0009378">
    <property type="term" value="F:four-way junction helicase activity"/>
    <property type="evidence" value="ECO:0007669"/>
    <property type="project" value="TreeGrafter"/>
</dbReference>
<dbReference type="InterPro" id="IPR027417">
    <property type="entry name" value="P-loop_NTPase"/>
</dbReference>
<dbReference type="InterPro" id="IPR004589">
    <property type="entry name" value="DNA_helicase_ATP-dep_RecQ"/>
</dbReference>
<dbReference type="Pfam" id="PF00270">
    <property type="entry name" value="DEAD"/>
    <property type="match status" value="1"/>
</dbReference>
<keyword evidence="6" id="KW-0227">DNA damage</keyword>
<dbReference type="Gene3D" id="1.10.150.80">
    <property type="entry name" value="HRDC domain"/>
    <property type="match status" value="1"/>
</dbReference>
<evidence type="ECO:0000256" key="3">
    <source>
        <dbReference type="ARBA" id="ARBA00005446"/>
    </source>
</evidence>
<gene>
    <name evidence="20" type="ORF">BO225_05040</name>
</gene>
<evidence type="ECO:0000256" key="8">
    <source>
        <dbReference type="ARBA" id="ARBA00022806"/>
    </source>
</evidence>
<reference evidence="20 21" key="1">
    <citation type="submission" date="2016-11" db="EMBL/GenBank/DDBJ databases">
        <title>Description of two novel members of the family Erysipelotrichaceae: Ileibacterium lipovorans gen. nov., sp. nov. and Dubosiella newyorkensis, gen. nov., sp. nov.</title>
        <authorList>
            <person name="Cox L.M."/>
            <person name="Sohn J."/>
            <person name="Tyrrell K.L."/>
            <person name="Citron D.M."/>
            <person name="Lawson P.A."/>
            <person name="Patel N.B."/>
            <person name="Iizumi T."/>
            <person name="Perez-Perez G.I."/>
            <person name="Goldstein E.J."/>
            <person name="Blaser M.J."/>
        </authorList>
    </citation>
    <scope>NUCLEOTIDE SEQUENCE [LARGE SCALE GENOMIC DNA]</scope>
    <source>
        <strain evidence="20 21">NYU-BL-A4</strain>
    </source>
</reference>
<dbReference type="GO" id="GO:0009432">
    <property type="term" value="P:SOS response"/>
    <property type="evidence" value="ECO:0007669"/>
    <property type="project" value="UniProtKB-UniRule"/>
</dbReference>
<dbReference type="Gene3D" id="1.10.10.10">
    <property type="entry name" value="Winged helix-like DNA-binding domain superfamily/Winged helix DNA-binding domain"/>
    <property type="match status" value="1"/>
</dbReference>
<feature type="domain" description="Helicase C-terminal" evidence="19">
    <location>
        <begin position="212"/>
        <end position="364"/>
    </location>
</feature>
<evidence type="ECO:0000256" key="16">
    <source>
        <dbReference type="NCBIfam" id="TIGR01389"/>
    </source>
</evidence>
<name>A0A1U7NN81_9FIRM</name>
<dbReference type="PROSITE" id="PS51194">
    <property type="entry name" value="HELICASE_CTER"/>
    <property type="match status" value="1"/>
</dbReference>
<evidence type="ECO:0000256" key="1">
    <source>
        <dbReference type="ARBA" id="ARBA00001946"/>
    </source>
</evidence>
<dbReference type="InterPro" id="IPR010997">
    <property type="entry name" value="HRDC-like_sf"/>
</dbReference>
<dbReference type="Pfam" id="PF09382">
    <property type="entry name" value="RQC"/>
    <property type="match status" value="1"/>
</dbReference>
<evidence type="ECO:0000313" key="20">
    <source>
        <dbReference type="EMBL" id="OLU46755.1"/>
    </source>
</evidence>
<keyword evidence="9" id="KW-0862">Zinc</keyword>
<keyword evidence="14" id="KW-0413">Isomerase</keyword>
<dbReference type="PANTHER" id="PTHR13710">
    <property type="entry name" value="DNA HELICASE RECQ FAMILY MEMBER"/>
    <property type="match status" value="1"/>
</dbReference>
<dbReference type="InterPro" id="IPR011545">
    <property type="entry name" value="DEAD/DEAH_box_helicase_dom"/>
</dbReference>
<proteinExistence type="inferred from homology"/>
<dbReference type="CDD" id="cd18794">
    <property type="entry name" value="SF2_C_RecQ"/>
    <property type="match status" value="1"/>
</dbReference>
<dbReference type="InterPro" id="IPR036390">
    <property type="entry name" value="WH_DNA-bd_sf"/>
</dbReference>
<dbReference type="SMART" id="SM00341">
    <property type="entry name" value="HRDC"/>
    <property type="match status" value="1"/>
</dbReference>
<keyword evidence="10" id="KW-0067">ATP-binding</keyword>
<dbReference type="Pfam" id="PF16124">
    <property type="entry name" value="RecQ_Zn_bind"/>
    <property type="match status" value="1"/>
</dbReference>
<evidence type="ECO:0000259" key="19">
    <source>
        <dbReference type="PROSITE" id="PS51194"/>
    </source>
</evidence>
<keyword evidence="21" id="KW-1185">Reference proteome</keyword>
<evidence type="ECO:0000256" key="5">
    <source>
        <dbReference type="ARBA" id="ARBA00022741"/>
    </source>
</evidence>
<dbReference type="GO" id="GO:0005737">
    <property type="term" value="C:cytoplasm"/>
    <property type="evidence" value="ECO:0007669"/>
    <property type="project" value="TreeGrafter"/>
</dbReference>
<keyword evidence="11" id="KW-0238">DNA-binding</keyword>
<keyword evidence="8 20" id="KW-0347">Helicase</keyword>
<feature type="domain" description="Helicase ATP-binding" evidence="18">
    <location>
        <begin position="23"/>
        <end position="192"/>
    </location>
</feature>